<protein>
    <submittedName>
        <fullName evidence="1">Uncharacterized protein</fullName>
    </submittedName>
</protein>
<evidence type="ECO:0000313" key="1">
    <source>
        <dbReference type="EMBL" id="CAD8045959.1"/>
    </source>
</evidence>
<dbReference type="AlphaFoldDB" id="A0A8S1JX01"/>
<keyword evidence="2" id="KW-1185">Reference proteome</keyword>
<gene>
    <name evidence="1" type="ORF">PSON_ATCC_30995.1.T0010371</name>
</gene>
<reference evidence="1" key="1">
    <citation type="submission" date="2021-01" db="EMBL/GenBank/DDBJ databases">
        <authorList>
            <consortium name="Genoscope - CEA"/>
            <person name="William W."/>
        </authorList>
    </citation>
    <scope>NUCLEOTIDE SEQUENCE</scope>
</reference>
<sequence length="86" mass="10607">MINLQYNFHQQVNLNQDDNVYLISKLHQNQLLKIDYGQLLIYKICIQQKIYQLYNYILNHPLYLKLQELHNLVYHILEINIFYKLI</sequence>
<organism evidence="1 2">
    <name type="scientific">Paramecium sonneborni</name>
    <dbReference type="NCBI Taxonomy" id="65129"/>
    <lineage>
        <taxon>Eukaryota</taxon>
        <taxon>Sar</taxon>
        <taxon>Alveolata</taxon>
        <taxon>Ciliophora</taxon>
        <taxon>Intramacronucleata</taxon>
        <taxon>Oligohymenophorea</taxon>
        <taxon>Peniculida</taxon>
        <taxon>Parameciidae</taxon>
        <taxon>Paramecium</taxon>
    </lineage>
</organism>
<dbReference type="EMBL" id="CAJJDN010000001">
    <property type="protein sequence ID" value="CAD8045959.1"/>
    <property type="molecule type" value="Genomic_DNA"/>
</dbReference>
<dbReference type="Proteomes" id="UP000692954">
    <property type="component" value="Unassembled WGS sequence"/>
</dbReference>
<name>A0A8S1JX01_9CILI</name>
<comment type="caution">
    <text evidence="1">The sequence shown here is derived from an EMBL/GenBank/DDBJ whole genome shotgun (WGS) entry which is preliminary data.</text>
</comment>
<evidence type="ECO:0000313" key="2">
    <source>
        <dbReference type="Proteomes" id="UP000692954"/>
    </source>
</evidence>
<proteinExistence type="predicted"/>
<accession>A0A8S1JX01</accession>